<protein>
    <recommendedName>
        <fullName evidence="2">PepSY domain-containing protein</fullName>
    </recommendedName>
</protein>
<dbReference type="RefSeq" id="WP_144047238.1">
    <property type="nucleotide sequence ID" value="NZ_CP041614.1"/>
</dbReference>
<feature type="signal peptide" evidence="1">
    <location>
        <begin position="1"/>
        <end position="20"/>
    </location>
</feature>
<name>A0ABX5X0L2_9GAMM</name>
<sequence>MKYTKLICAALAFTSLSAFAGREDDALSALALQRANFTLEQAIEKVSTDYAKHIVEFEIDDHHNQATYDIEAVNLETKEKHDIELSLADGAVLKHKTKNSLSRLDNDDLLALQELQASKFNLGATIAQLQLKYSADVFEFELENKKGITFYKFKLMGEQGLTRVIVDVTTGKAIPVMKR</sequence>
<dbReference type="Pfam" id="PF03413">
    <property type="entry name" value="PepSY"/>
    <property type="match status" value="1"/>
</dbReference>
<evidence type="ECO:0000256" key="1">
    <source>
        <dbReference type="SAM" id="SignalP"/>
    </source>
</evidence>
<dbReference type="EMBL" id="CP041614">
    <property type="protein sequence ID" value="QDO84889.1"/>
    <property type="molecule type" value="Genomic_DNA"/>
</dbReference>
<keyword evidence="1" id="KW-0732">Signal</keyword>
<feature type="chain" id="PRO_5046955572" description="PepSY domain-containing protein" evidence="1">
    <location>
        <begin position="21"/>
        <end position="179"/>
    </location>
</feature>
<dbReference type="Gene3D" id="3.10.450.40">
    <property type="match status" value="1"/>
</dbReference>
<feature type="domain" description="PepSY" evidence="2">
    <location>
        <begin position="38"/>
        <end position="95"/>
    </location>
</feature>
<accession>A0ABX5X0L2</accession>
<reference evidence="3 4" key="1">
    <citation type="submission" date="2019-07" db="EMBL/GenBank/DDBJ databases">
        <title>Shewanella sp. YLB-06 whole genomic sequence.</title>
        <authorList>
            <person name="Yu L."/>
        </authorList>
    </citation>
    <scope>NUCLEOTIDE SEQUENCE [LARGE SCALE GENOMIC DNA]</scope>
    <source>
        <strain evidence="3 4">YLB-06</strain>
    </source>
</reference>
<organism evidence="3 4">
    <name type="scientific">Shewanella psychropiezotolerans</name>
    <dbReference type="NCBI Taxonomy" id="2593655"/>
    <lineage>
        <taxon>Bacteria</taxon>
        <taxon>Pseudomonadati</taxon>
        <taxon>Pseudomonadota</taxon>
        <taxon>Gammaproteobacteria</taxon>
        <taxon>Alteromonadales</taxon>
        <taxon>Shewanellaceae</taxon>
        <taxon>Shewanella</taxon>
    </lineage>
</organism>
<gene>
    <name evidence="3" type="ORF">FM037_18785</name>
</gene>
<dbReference type="Proteomes" id="UP000315947">
    <property type="component" value="Chromosome"/>
</dbReference>
<proteinExistence type="predicted"/>
<evidence type="ECO:0000259" key="2">
    <source>
        <dbReference type="Pfam" id="PF03413"/>
    </source>
</evidence>
<keyword evidence="4" id="KW-1185">Reference proteome</keyword>
<dbReference type="InterPro" id="IPR025711">
    <property type="entry name" value="PepSY"/>
</dbReference>
<evidence type="ECO:0000313" key="4">
    <source>
        <dbReference type="Proteomes" id="UP000315947"/>
    </source>
</evidence>
<evidence type="ECO:0000313" key="3">
    <source>
        <dbReference type="EMBL" id="QDO84889.1"/>
    </source>
</evidence>